<evidence type="ECO:0000259" key="1">
    <source>
        <dbReference type="Pfam" id="PF18931"/>
    </source>
</evidence>
<dbReference type="Proteomes" id="UP000178759">
    <property type="component" value="Unassembled WGS sequence"/>
</dbReference>
<dbReference type="EMBL" id="MFJV01000001">
    <property type="protein sequence ID" value="OGG24347.1"/>
    <property type="molecule type" value="Genomic_DNA"/>
</dbReference>
<dbReference type="InterPro" id="IPR043735">
    <property type="entry name" value="DUF5680"/>
</dbReference>
<feature type="domain" description="DUF5680" evidence="1">
    <location>
        <begin position="47"/>
        <end position="150"/>
    </location>
</feature>
<sequence>MDKHALKKFLIACNKAGYAGGEEKKWIKERDGSTTIPFKLGDCESHDNFFGGEPYGGRTVVSYKGKPVWIMVYYGWVAEGIQTDPVYKILRGALMRMPEDTPFRGPKQYTEGTLTYDNKWIGDVDRFSGEERITESEKLIYKANYMGGWVDKRGGV</sequence>
<accession>A0A1F6AJ88</accession>
<dbReference type="STRING" id="1798392.A3A79_04145"/>
<gene>
    <name evidence="2" type="ORF">A3A79_04145</name>
</gene>
<dbReference type="AlphaFoldDB" id="A0A1F6AJ88"/>
<protein>
    <recommendedName>
        <fullName evidence="1">DUF5680 domain-containing protein</fullName>
    </recommendedName>
</protein>
<evidence type="ECO:0000313" key="2">
    <source>
        <dbReference type="EMBL" id="OGG24347.1"/>
    </source>
</evidence>
<dbReference type="Pfam" id="PF18931">
    <property type="entry name" value="DUF5680"/>
    <property type="match status" value="1"/>
</dbReference>
<organism evidence="2 3">
    <name type="scientific">Candidatus Gottesmanbacteria bacterium RIFCSPLOWO2_01_FULL_43_11b</name>
    <dbReference type="NCBI Taxonomy" id="1798392"/>
    <lineage>
        <taxon>Bacteria</taxon>
        <taxon>Candidatus Gottesmaniibacteriota</taxon>
    </lineage>
</organism>
<comment type="caution">
    <text evidence="2">The sequence shown here is derived from an EMBL/GenBank/DDBJ whole genome shotgun (WGS) entry which is preliminary data.</text>
</comment>
<reference evidence="2 3" key="1">
    <citation type="journal article" date="2016" name="Nat. Commun.">
        <title>Thousands of microbial genomes shed light on interconnected biogeochemical processes in an aquifer system.</title>
        <authorList>
            <person name="Anantharaman K."/>
            <person name="Brown C.T."/>
            <person name="Hug L.A."/>
            <person name="Sharon I."/>
            <person name="Castelle C.J."/>
            <person name="Probst A.J."/>
            <person name="Thomas B.C."/>
            <person name="Singh A."/>
            <person name="Wilkins M.J."/>
            <person name="Karaoz U."/>
            <person name="Brodie E.L."/>
            <person name="Williams K.H."/>
            <person name="Hubbard S.S."/>
            <person name="Banfield J.F."/>
        </authorList>
    </citation>
    <scope>NUCLEOTIDE SEQUENCE [LARGE SCALE GENOMIC DNA]</scope>
</reference>
<name>A0A1F6AJ88_9BACT</name>
<evidence type="ECO:0000313" key="3">
    <source>
        <dbReference type="Proteomes" id="UP000178759"/>
    </source>
</evidence>
<proteinExistence type="predicted"/>